<protein>
    <submittedName>
        <fullName evidence="3">Carboxylesterase</fullName>
    </submittedName>
</protein>
<keyword evidence="1" id="KW-0378">Hydrolase</keyword>
<evidence type="ECO:0000259" key="2">
    <source>
        <dbReference type="Pfam" id="PF12697"/>
    </source>
</evidence>
<dbReference type="EMBL" id="BMRP01000001">
    <property type="protein sequence ID" value="GGU43297.1"/>
    <property type="molecule type" value="Genomic_DNA"/>
</dbReference>
<dbReference type="PANTHER" id="PTHR43798">
    <property type="entry name" value="MONOACYLGLYCEROL LIPASE"/>
    <property type="match status" value="1"/>
</dbReference>
<dbReference type="Proteomes" id="UP000654471">
    <property type="component" value="Unassembled WGS sequence"/>
</dbReference>
<dbReference type="SUPFAM" id="SSF53474">
    <property type="entry name" value="alpha/beta-Hydrolases"/>
    <property type="match status" value="1"/>
</dbReference>
<name>A0ABQ2ULT6_9ACTN</name>
<gene>
    <name evidence="3" type="ORF">GCM10010211_03380</name>
</gene>
<comment type="caution">
    <text evidence="3">The sequence shown here is derived from an EMBL/GenBank/DDBJ whole genome shotgun (WGS) entry which is preliminary data.</text>
</comment>
<dbReference type="Gene3D" id="3.40.50.1820">
    <property type="entry name" value="alpha/beta hydrolase"/>
    <property type="match status" value="1"/>
</dbReference>
<reference evidence="4" key="1">
    <citation type="journal article" date="2019" name="Int. J. Syst. Evol. Microbiol.">
        <title>The Global Catalogue of Microorganisms (GCM) 10K type strain sequencing project: providing services to taxonomists for standard genome sequencing and annotation.</title>
        <authorList>
            <consortium name="The Broad Institute Genomics Platform"/>
            <consortium name="The Broad Institute Genome Sequencing Center for Infectious Disease"/>
            <person name="Wu L."/>
            <person name="Ma J."/>
        </authorList>
    </citation>
    <scope>NUCLEOTIDE SEQUENCE [LARGE SCALE GENOMIC DNA]</scope>
    <source>
        <strain evidence="4">JCM 3399</strain>
    </source>
</reference>
<evidence type="ECO:0000313" key="3">
    <source>
        <dbReference type="EMBL" id="GGU43297.1"/>
    </source>
</evidence>
<dbReference type="PANTHER" id="PTHR43798:SF31">
    <property type="entry name" value="AB HYDROLASE SUPERFAMILY PROTEIN YCLE"/>
    <property type="match status" value="1"/>
</dbReference>
<evidence type="ECO:0000256" key="1">
    <source>
        <dbReference type="ARBA" id="ARBA00022801"/>
    </source>
</evidence>
<feature type="domain" description="AB hydrolase-1" evidence="2">
    <location>
        <begin position="33"/>
        <end position="253"/>
    </location>
</feature>
<dbReference type="PRINTS" id="PR00111">
    <property type="entry name" value="ABHYDROLASE"/>
</dbReference>
<dbReference type="InterPro" id="IPR000073">
    <property type="entry name" value="AB_hydrolase_1"/>
</dbReference>
<accession>A0ABQ2ULT6</accession>
<keyword evidence="4" id="KW-1185">Reference proteome</keyword>
<sequence>MARWPVPVERLDLGGEFGTTRVNACGPAGAPPLVLLSGGGATSASWYAHAAGFGRTHRVYAVDLMGAPGLSVPAGRALRTPDDLMAWLDTVLDGLGLDATALLGHSYGGWIALRYAVHAPERVARLVLLDPTQCFAGYRASYLLRAAPLFLRPGEATTRRFLAWETRGGRPVAPELVRLMGLGARDFRGARTVTGPRPDVARLGTAAPPALVLLAGRSKAHDPRRVAEQAQRTLAGARIETLAGVGHHAMPESEVAELDRLVTGFLAE</sequence>
<evidence type="ECO:0000313" key="4">
    <source>
        <dbReference type="Proteomes" id="UP000654471"/>
    </source>
</evidence>
<organism evidence="3 4">
    <name type="scientific">Streptomyces albospinus</name>
    <dbReference type="NCBI Taxonomy" id="285515"/>
    <lineage>
        <taxon>Bacteria</taxon>
        <taxon>Bacillati</taxon>
        <taxon>Actinomycetota</taxon>
        <taxon>Actinomycetes</taxon>
        <taxon>Kitasatosporales</taxon>
        <taxon>Streptomycetaceae</taxon>
        <taxon>Streptomyces</taxon>
    </lineage>
</organism>
<dbReference type="InterPro" id="IPR050266">
    <property type="entry name" value="AB_hydrolase_sf"/>
</dbReference>
<dbReference type="Pfam" id="PF12697">
    <property type="entry name" value="Abhydrolase_6"/>
    <property type="match status" value="1"/>
</dbReference>
<proteinExistence type="predicted"/>
<dbReference type="InterPro" id="IPR029058">
    <property type="entry name" value="AB_hydrolase_fold"/>
</dbReference>